<dbReference type="Pfam" id="PF00561">
    <property type="entry name" value="Abhydrolase_1"/>
    <property type="match status" value="1"/>
</dbReference>
<keyword evidence="3" id="KW-1185">Reference proteome</keyword>
<dbReference type="Gene3D" id="3.40.50.1820">
    <property type="entry name" value="alpha/beta hydrolase"/>
    <property type="match status" value="1"/>
</dbReference>
<feature type="domain" description="AB hydrolase-1" evidence="1">
    <location>
        <begin position="69"/>
        <end position="185"/>
    </location>
</feature>
<dbReference type="STRING" id="187868.SAMN05192589_10163"/>
<organism evidence="2 3">
    <name type="scientific">Paracidovorax valerianellae</name>
    <dbReference type="NCBI Taxonomy" id="187868"/>
    <lineage>
        <taxon>Bacteria</taxon>
        <taxon>Pseudomonadati</taxon>
        <taxon>Pseudomonadota</taxon>
        <taxon>Betaproteobacteria</taxon>
        <taxon>Burkholderiales</taxon>
        <taxon>Comamonadaceae</taxon>
        <taxon>Paracidovorax</taxon>
    </lineage>
</organism>
<proteinExistence type="predicted"/>
<dbReference type="PANTHER" id="PTHR43358">
    <property type="entry name" value="ALPHA/BETA-HYDROLASE"/>
    <property type="match status" value="1"/>
</dbReference>
<protein>
    <submittedName>
        <fullName evidence="2">Alpha/beta hydrolase family protein</fullName>
    </submittedName>
</protein>
<gene>
    <name evidence="2" type="ORF">SAMN05192589_10163</name>
</gene>
<dbReference type="EMBL" id="FMZC01000001">
    <property type="protein sequence ID" value="SDC01149.1"/>
    <property type="molecule type" value="Genomic_DNA"/>
</dbReference>
<dbReference type="OrthoDB" id="9798884at2"/>
<dbReference type="AlphaFoldDB" id="A0A1G6I3L3"/>
<sequence>MKRRILVGLVMAFVGLAAVLGAGEFLSQPHHRSVGPAPAGLPAVSVQFDTPDRHTLSGWIVRGQPGAGAVLLLHGIGADRRQMLGRARFLHRLGYSVLLIDLPAHGESAGEKVTFGWNESRGVAAALGYLAQALPGEKIGVIGASLGAASLVLAHSAVPLNAVVLESMFPTLEEAVGNRLALYLGPAGRWLTPLLLWQLPVRLGVSAAQLQPIVDLPSLHAPLLIAAGAEDWHTTLAETQRIYAAAPEPKALWVVDGAAHVDLHAFYTTTYEARIAAFMAKHLRGRD</sequence>
<evidence type="ECO:0000313" key="2">
    <source>
        <dbReference type="EMBL" id="SDC01149.1"/>
    </source>
</evidence>
<keyword evidence="2" id="KW-0378">Hydrolase</keyword>
<dbReference type="GO" id="GO:0016787">
    <property type="term" value="F:hydrolase activity"/>
    <property type="evidence" value="ECO:0007669"/>
    <property type="project" value="UniProtKB-KW"/>
</dbReference>
<evidence type="ECO:0000259" key="1">
    <source>
        <dbReference type="Pfam" id="PF00561"/>
    </source>
</evidence>
<dbReference type="InterPro" id="IPR000073">
    <property type="entry name" value="AB_hydrolase_1"/>
</dbReference>
<reference evidence="2 3" key="1">
    <citation type="submission" date="2016-10" db="EMBL/GenBank/DDBJ databases">
        <authorList>
            <person name="de Groot N.N."/>
        </authorList>
    </citation>
    <scope>NUCLEOTIDE SEQUENCE [LARGE SCALE GENOMIC DNA]</scope>
    <source>
        <strain evidence="2 3">DSM 16619</strain>
    </source>
</reference>
<accession>A0A1G6I3L3</accession>
<evidence type="ECO:0000313" key="3">
    <source>
        <dbReference type="Proteomes" id="UP000198781"/>
    </source>
</evidence>
<name>A0A1G6I3L3_9BURK</name>
<dbReference type="InterPro" id="IPR029058">
    <property type="entry name" value="AB_hydrolase_fold"/>
</dbReference>
<dbReference type="PANTHER" id="PTHR43358:SF4">
    <property type="entry name" value="ALPHA_BETA HYDROLASE FOLD-1 DOMAIN-CONTAINING PROTEIN"/>
    <property type="match status" value="1"/>
</dbReference>
<dbReference type="InterPro" id="IPR052920">
    <property type="entry name" value="DNA-binding_regulatory"/>
</dbReference>
<dbReference type="Proteomes" id="UP000198781">
    <property type="component" value="Unassembled WGS sequence"/>
</dbReference>
<dbReference type="SUPFAM" id="SSF53474">
    <property type="entry name" value="alpha/beta-Hydrolases"/>
    <property type="match status" value="1"/>
</dbReference>